<evidence type="ECO:0000256" key="1">
    <source>
        <dbReference type="SAM" id="MobiDB-lite"/>
    </source>
</evidence>
<name>A0A4Y2I834_ARAVE</name>
<comment type="caution">
    <text evidence="3">The sequence shown here is derived from an EMBL/GenBank/DDBJ whole genome shotgun (WGS) entry which is preliminary data.</text>
</comment>
<feature type="region of interest" description="Disordered" evidence="1">
    <location>
        <begin position="215"/>
        <end position="237"/>
    </location>
</feature>
<dbReference type="Pfam" id="PF23055">
    <property type="entry name" value="DUF7041"/>
    <property type="match status" value="1"/>
</dbReference>
<dbReference type="EMBL" id="BGPR01002464">
    <property type="protein sequence ID" value="GBM73897.1"/>
    <property type="molecule type" value="Genomic_DNA"/>
</dbReference>
<accession>A0A4Y2I834</accession>
<feature type="domain" description="DUF7041" evidence="2">
    <location>
        <begin position="25"/>
        <end position="105"/>
    </location>
</feature>
<protein>
    <recommendedName>
        <fullName evidence="2">DUF7041 domain-containing protein</fullName>
    </recommendedName>
</protein>
<dbReference type="PANTHER" id="PTHR33327">
    <property type="entry name" value="ENDONUCLEASE"/>
    <property type="match status" value="1"/>
</dbReference>
<dbReference type="InterPro" id="IPR055469">
    <property type="entry name" value="DUF7041"/>
</dbReference>
<evidence type="ECO:0000313" key="4">
    <source>
        <dbReference type="Proteomes" id="UP000499080"/>
    </source>
</evidence>
<proteinExistence type="predicted"/>
<dbReference type="Proteomes" id="UP000499080">
    <property type="component" value="Unassembled WGS sequence"/>
</dbReference>
<evidence type="ECO:0000313" key="3">
    <source>
        <dbReference type="EMBL" id="GBM73897.1"/>
    </source>
</evidence>
<organism evidence="3 4">
    <name type="scientific">Araneus ventricosus</name>
    <name type="common">Orbweaver spider</name>
    <name type="synonym">Epeira ventricosa</name>
    <dbReference type="NCBI Taxonomy" id="182803"/>
    <lineage>
        <taxon>Eukaryota</taxon>
        <taxon>Metazoa</taxon>
        <taxon>Ecdysozoa</taxon>
        <taxon>Arthropoda</taxon>
        <taxon>Chelicerata</taxon>
        <taxon>Arachnida</taxon>
        <taxon>Araneae</taxon>
        <taxon>Araneomorphae</taxon>
        <taxon>Entelegynae</taxon>
        <taxon>Araneoidea</taxon>
        <taxon>Araneidae</taxon>
        <taxon>Araneus</taxon>
    </lineage>
</organism>
<dbReference type="PANTHER" id="PTHR33327:SF3">
    <property type="entry name" value="RNA-DIRECTED DNA POLYMERASE"/>
    <property type="match status" value="1"/>
</dbReference>
<reference evidence="3 4" key="1">
    <citation type="journal article" date="2019" name="Sci. Rep.">
        <title>Orb-weaving spider Araneus ventricosus genome elucidates the spidroin gene catalogue.</title>
        <authorList>
            <person name="Kono N."/>
            <person name="Nakamura H."/>
            <person name="Ohtoshi R."/>
            <person name="Moran D.A.P."/>
            <person name="Shinohara A."/>
            <person name="Yoshida Y."/>
            <person name="Fujiwara M."/>
            <person name="Mori M."/>
            <person name="Tomita M."/>
            <person name="Arakawa K."/>
        </authorList>
    </citation>
    <scope>NUCLEOTIDE SEQUENCE [LARGE SCALE GENOMIC DNA]</scope>
</reference>
<dbReference type="AlphaFoldDB" id="A0A4Y2I834"/>
<sequence>MSEHGNEGDESAAQQISRVAVKFLPFWDKEADLWFINIEAQFIWNGITQDFTKYYAVVSALNSEVLSYVSDIVKNPPTTDLYQTLKTRLIAEFADSEQKRVKDLLLHAVLGNEKPSHLLRKMRQLVNDKVSEEFLKTLWIQRLLKETQAILSVSDGSLDKLAQMADKIIDLSAAQVEETQRHPDRGTEQPSVLDLQAQVTALTEQVNRLSRLSYQTDGNIRDKSMHKRRRSQTPGRRNDSLCWYHRTFADKAKHCRSPCSYARSEN</sequence>
<keyword evidence="4" id="KW-1185">Reference proteome</keyword>
<dbReference type="OrthoDB" id="6430943at2759"/>
<evidence type="ECO:0000259" key="2">
    <source>
        <dbReference type="Pfam" id="PF23055"/>
    </source>
</evidence>
<gene>
    <name evidence="3" type="ORF">AVEN_40157_1</name>
</gene>